<comment type="similarity">
    <text evidence="1">Belongs to the LysR transcriptional regulatory family.</text>
</comment>
<dbReference type="GO" id="GO:0032993">
    <property type="term" value="C:protein-DNA complex"/>
    <property type="evidence" value="ECO:0007669"/>
    <property type="project" value="TreeGrafter"/>
</dbReference>
<keyword evidence="4" id="KW-0804">Transcription</keyword>
<dbReference type="InterPro" id="IPR000847">
    <property type="entry name" value="LysR_HTH_N"/>
</dbReference>
<dbReference type="Proteomes" id="UP000253094">
    <property type="component" value="Unassembled WGS sequence"/>
</dbReference>
<dbReference type="Gene3D" id="1.10.10.10">
    <property type="entry name" value="Winged helix-like DNA-binding domain superfamily/Winged helix DNA-binding domain"/>
    <property type="match status" value="1"/>
</dbReference>
<evidence type="ECO:0000256" key="3">
    <source>
        <dbReference type="ARBA" id="ARBA00023125"/>
    </source>
</evidence>
<protein>
    <submittedName>
        <fullName evidence="6">LysR family transcriptional regulator</fullName>
    </submittedName>
</protein>
<keyword evidence="7" id="KW-1185">Reference proteome</keyword>
<accession>A0A367FH20</accession>
<evidence type="ECO:0000256" key="2">
    <source>
        <dbReference type="ARBA" id="ARBA00023015"/>
    </source>
</evidence>
<feature type="domain" description="HTH lysR-type" evidence="5">
    <location>
        <begin position="52"/>
        <end position="109"/>
    </location>
</feature>
<evidence type="ECO:0000256" key="1">
    <source>
        <dbReference type="ARBA" id="ARBA00009437"/>
    </source>
</evidence>
<dbReference type="Pfam" id="PF03466">
    <property type="entry name" value="LysR_substrate"/>
    <property type="match status" value="1"/>
</dbReference>
<keyword evidence="3" id="KW-0238">DNA-binding</keyword>
<evidence type="ECO:0000313" key="7">
    <source>
        <dbReference type="Proteomes" id="UP000253094"/>
    </source>
</evidence>
<comment type="caution">
    <text evidence="6">The sequence shown here is derived from an EMBL/GenBank/DDBJ whole genome shotgun (WGS) entry which is preliminary data.</text>
</comment>
<dbReference type="InterPro" id="IPR005119">
    <property type="entry name" value="LysR_subst-bd"/>
</dbReference>
<dbReference type="CDD" id="cd05466">
    <property type="entry name" value="PBP2_LTTR_substrate"/>
    <property type="match status" value="1"/>
</dbReference>
<proteinExistence type="inferred from homology"/>
<dbReference type="InterPro" id="IPR036390">
    <property type="entry name" value="WH_DNA-bd_sf"/>
</dbReference>
<dbReference type="GO" id="GO:0003700">
    <property type="term" value="F:DNA-binding transcription factor activity"/>
    <property type="evidence" value="ECO:0007669"/>
    <property type="project" value="InterPro"/>
</dbReference>
<dbReference type="AlphaFoldDB" id="A0A367FH20"/>
<keyword evidence="2" id="KW-0805">Transcription regulation</keyword>
<dbReference type="FunFam" id="1.10.10.10:FF:000001">
    <property type="entry name" value="LysR family transcriptional regulator"/>
    <property type="match status" value="1"/>
</dbReference>
<gene>
    <name evidence="6" type="ORF">DQ384_21505</name>
</gene>
<dbReference type="Pfam" id="PF00126">
    <property type="entry name" value="HTH_1"/>
    <property type="match status" value="1"/>
</dbReference>
<organism evidence="6 7">
    <name type="scientific">Sphaerisporangium album</name>
    <dbReference type="NCBI Taxonomy" id="509200"/>
    <lineage>
        <taxon>Bacteria</taxon>
        <taxon>Bacillati</taxon>
        <taxon>Actinomycetota</taxon>
        <taxon>Actinomycetes</taxon>
        <taxon>Streptosporangiales</taxon>
        <taxon>Streptosporangiaceae</taxon>
        <taxon>Sphaerisporangium</taxon>
    </lineage>
</organism>
<dbReference type="EMBL" id="QOIL01000012">
    <property type="protein sequence ID" value="RCG28945.1"/>
    <property type="molecule type" value="Genomic_DNA"/>
</dbReference>
<evidence type="ECO:0000259" key="5">
    <source>
        <dbReference type="PROSITE" id="PS50931"/>
    </source>
</evidence>
<dbReference type="PANTHER" id="PTHR30346:SF29">
    <property type="entry name" value="LYSR SUBSTRATE-BINDING"/>
    <property type="match status" value="1"/>
</dbReference>
<dbReference type="SUPFAM" id="SSF53850">
    <property type="entry name" value="Periplasmic binding protein-like II"/>
    <property type="match status" value="1"/>
</dbReference>
<dbReference type="PANTHER" id="PTHR30346">
    <property type="entry name" value="TRANSCRIPTIONAL DUAL REGULATOR HCAR-RELATED"/>
    <property type="match status" value="1"/>
</dbReference>
<evidence type="ECO:0000313" key="6">
    <source>
        <dbReference type="EMBL" id="RCG28945.1"/>
    </source>
</evidence>
<dbReference type="InterPro" id="IPR036388">
    <property type="entry name" value="WH-like_DNA-bd_sf"/>
</dbReference>
<dbReference type="PROSITE" id="PS50931">
    <property type="entry name" value="HTH_LYSR"/>
    <property type="match status" value="1"/>
</dbReference>
<name>A0A367FH20_9ACTN</name>
<reference evidence="6 7" key="1">
    <citation type="submission" date="2018-06" db="EMBL/GenBank/DDBJ databases">
        <title>Sphaerisporangium craniellae sp. nov., isolated from a marine sponge in the South China Sea.</title>
        <authorList>
            <person name="Li L."/>
        </authorList>
    </citation>
    <scope>NUCLEOTIDE SEQUENCE [LARGE SCALE GENOMIC DNA]</scope>
    <source>
        <strain evidence="6 7">CCTCC AA 208026</strain>
    </source>
</reference>
<evidence type="ECO:0000256" key="4">
    <source>
        <dbReference type="ARBA" id="ARBA00023163"/>
    </source>
</evidence>
<sequence length="362" mass="39269">MDGRHAGTSRADGSAPPCPQTGHKDAIYWFSLWMEAPLTAPRGPYLSMDHGPHPRDLRCFVSVARHHGFSPAAAELRMSQPAVSQAIARLERVIGVRLFARTSREVRLLPAGEALLPYAETALDTLAALSSEAARLAVPERPSIRFAYPPLVGALAARAARRLARRVPPIGVDLSPMGRRAATALLERGEVPAAILASPFPLRMTTGTRFHVTVGHLAVPAGDPLAAPARAPLAAPAEDPAAARAPLRPEQLARHKILMPRHRPPGGMWERLAARLRGPHQLHIVADEIDDFAAALDLVAAGAGLLPVPRLLTTTIRRDDIRFVPFDAGDLRITYGLVWSRDRMPPELMPLVQAVQEVLWTR</sequence>
<dbReference type="SUPFAM" id="SSF46785">
    <property type="entry name" value="Winged helix' DNA-binding domain"/>
    <property type="match status" value="1"/>
</dbReference>
<dbReference type="Gene3D" id="3.40.190.10">
    <property type="entry name" value="Periplasmic binding protein-like II"/>
    <property type="match status" value="2"/>
</dbReference>
<dbReference type="PRINTS" id="PR00039">
    <property type="entry name" value="HTHLYSR"/>
</dbReference>
<dbReference type="GO" id="GO:0003677">
    <property type="term" value="F:DNA binding"/>
    <property type="evidence" value="ECO:0007669"/>
    <property type="project" value="UniProtKB-KW"/>
</dbReference>
<dbReference type="OrthoDB" id="9789529at2"/>